<evidence type="ECO:0000256" key="1">
    <source>
        <dbReference type="SAM" id="SignalP"/>
    </source>
</evidence>
<evidence type="ECO:0000313" key="2">
    <source>
        <dbReference type="EMBL" id="GAA2110170.1"/>
    </source>
</evidence>
<keyword evidence="3" id="KW-1185">Reference proteome</keyword>
<protein>
    <submittedName>
        <fullName evidence="2">CueP family metal-binding protein</fullName>
    </submittedName>
</protein>
<organism evidence="2 3">
    <name type="scientific">Kocuria atrinae</name>
    <dbReference type="NCBI Taxonomy" id="592377"/>
    <lineage>
        <taxon>Bacteria</taxon>
        <taxon>Bacillati</taxon>
        <taxon>Actinomycetota</taxon>
        <taxon>Actinomycetes</taxon>
        <taxon>Micrococcales</taxon>
        <taxon>Micrococcaceae</taxon>
        <taxon>Kocuria</taxon>
    </lineage>
</organism>
<keyword evidence="1" id="KW-0732">Signal</keyword>
<comment type="caution">
    <text evidence="2">The sequence shown here is derived from an EMBL/GenBank/DDBJ whole genome shotgun (WGS) entry which is preliminary data.</text>
</comment>
<dbReference type="RefSeq" id="WP_344223464.1">
    <property type="nucleotide sequence ID" value="NZ_BAAAQA010000003.1"/>
</dbReference>
<sequence>MTKLQSGRRQKLILASSAVCFASALALSGCTISAPEAVPTSSGDLAVKSDLLANHGLEGLGAAEVIERLDTMPVSNRPAGLQASVQPDAVVLSDTQQREARLPLPEDGMYVSIAPYKSQTHDCYFHSLTTCVGELGNTDVQVRLTSGSGEVLVDEVRKTYDNGFLGLWVPRDMDATLRISHAGQIGTASISTKNEDDPTCITNLRLA</sequence>
<dbReference type="Proteomes" id="UP001500166">
    <property type="component" value="Unassembled WGS sequence"/>
</dbReference>
<dbReference type="PROSITE" id="PS51257">
    <property type="entry name" value="PROKAR_LIPOPROTEIN"/>
    <property type="match status" value="1"/>
</dbReference>
<feature type="signal peptide" evidence="1">
    <location>
        <begin position="1"/>
        <end position="26"/>
    </location>
</feature>
<proteinExistence type="predicted"/>
<feature type="chain" id="PRO_5045469051" evidence="1">
    <location>
        <begin position="27"/>
        <end position="207"/>
    </location>
</feature>
<dbReference type="EMBL" id="BAAAQA010000003">
    <property type="protein sequence ID" value="GAA2110170.1"/>
    <property type="molecule type" value="Genomic_DNA"/>
</dbReference>
<accession>A0ABN2XGE5</accession>
<evidence type="ECO:0000313" key="3">
    <source>
        <dbReference type="Proteomes" id="UP001500166"/>
    </source>
</evidence>
<dbReference type="NCBIfam" id="NF038094">
    <property type="entry name" value="CueP_fam"/>
    <property type="match status" value="1"/>
</dbReference>
<reference evidence="2 3" key="1">
    <citation type="journal article" date="2019" name="Int. J. Syst. Evol. Microbiol.">
        <title>The Global Catalogue of Microorganisms (GCM) 10K type strain sequencing project: providing services to taxonomists for standard genome sequencing and annotation.</title>
        <authorList>
            <consortium name="The Broad Institute Genomics Platform"/>
            <consortium name="The Broad Institute Genome Sequencing Center for Infectious Disease"/>
            <person name="Wu L."/>
            <person name="Ma J."/>
        </authorList>
    </citation>
    <scope>NUCLEOTIDE SEQUENCE [LARGE SCALE GENOMIC DNA]</scope>
    <source>
        <strain evidence="2 3">JCM 15914</strain>
    </source>
</reference>
<dbReference type="Pfam" id="PF21172">
    <property type="entry name" value="CueP"/>
    <property type="match status" value="1"/>
</dbReference>
<gene>
    <name evidence="2" type="ORF">GCM10009824_04600</name>
</gene>
<name>A0ABN2XGE5_9MICC</name>
<dbReference type="Gene3D" id="2.60.40.3700">
    <property type="match status" value="1"/>
</dbReference>
<dbReference type="InterPro" id="IPR047808">
    <property type="entry name" value="CueP-like"/>
</dbReference>